<gene>
    <name evidence="1" type="ORF">BN85400240</name>
</gene>
<accession>U4KQU1</accession>
<dbReference type="HOGENOM" id="CLU_2629971_0_0_14"/>
<name>U4KQU1_ALTPJ</name>
<evidence type="ECO:0000313" key="1">
    <source>
        <dbReference type="EMBL" id="CCV63601.1"/>
    </source>
</evidence>
<proteinExistence type="predicted"/>
<dbReference type="EMBL" id="FO681347">
    <property type="protein sequence ID" value="CCV63601.1"/>
    <property type="molecule type" value="Genomic_DNA"/>
</dbReference>
<evidence type="ECO:0000313" key="2">
    <source>
        <dbReference type="Proteomes" id="UP000032740"/>
    </source>
</evidence>
<sequence>MAKIVKITKNESGVSQRNGIVNVECLFEKGYLENGQPCVILKTYNPNSINKGVSQILHINKDIAKRLIDIFKEELDV</sequence>
<dbReference type="RefSeq" id="WP_026653897.1">
    <property type="nucleotide sequence ID" value="NC_022538.1"/>
</dbReference>
<dbReference type="Proteomes" id="UP000032740">
    <property type="component" value="Chromosome"/>
</dbReference>
<dbReference type="AlphaFoldDB" id="U4KQU1"/>
<dbReference type="KEGG" id="apal:BN85400240"/>
<protein>
    <submittedName>
        <fullName evidence="1">Uncharacterized protein</fullName>
    </submittedName>
</protein>
<organism evidence="1 2">
    <name type="scientific">Alteracholeplasma palmae (strain ATCC 49389 / J233)</name>
    <name type="common">Acholeplasma palmae</name>
    <dbReference type="NCBI Taxonomy" id="1318466"/>
    <lineage>
        <taxon>Bacteria</taxon>
        <taxon>Bacillati</taxon>
        <taxon>Mycoplasmatota</taxon>
        <taxon>Mollicutes</taxon>
        <taxon>Acholeplasmatales</taxon>
        <taxon>Acholeplasmataceae</taxon>
        <taxon>Acholeplasma</taxon>
    </lineage>
</organism>
<keyword evidence="2" id="KW-1185">Reference proteome</keyword>
<reference evidence="1 2" key="1">
    <citation type="journal article" date="2013" name="J. Mol. Microbiol. Biotechnol.">
        <title>Analysis of the Complete Genomes of Acholeplasma brassicae , A. palmae and A. laidlawii and Their Comparison to the Obligate Parasites from ' Candidatus Phytoplasma'.</title>
        <authorList>
            <person name="Kube M."/>
            <person name="Siewert C."/>
            <person name="Migdoll A.M."/>
            <person name="Duduk B."/>
            <person name="Holz S."/>
            <person name="Rabus R."/>
            <person name="Seemuller E."/>
            <person name="Mitrovic J."/>
            <person name="Muller I."/>
            <person name="Buttner C."/>
            <person name="Reinhardt R."/>
        </authorList>
    </citation>
    <scope>NUCLEOTIDE SEQUENCE [LARGE SCALE GENOMIC DNA]</scope>
    <source>
        <strain evidence="1 2">J233</strain>
    </source>
</reference>